<reference evidence="2" key="1">
    <citation type="submission" date="2009-08" db="EMBL/GenBank/DDBJ databases">
        <title>The complete genome of Chitinophaga pinensis DSM 2588.</title>
        <authorList>
            <consortium name="US DOE Joint Genome Institute (JGI-PGF)"/>
            <person name="Lucas S."/>
            <person name="Copeland A."/>
            <person name="Lapidus A."/>
            <person name="Glavina del Rio T."/>
            <person name="Dalin E."/>
            <person name="Tice H."/>
            <person name="Bruce D."/>
            <person name="Goodwin L."/>
            <person name="Pitluck S."/>
            <person name="Kyrpides N."/>
            <person name="Mavromatis K."/>
            <person name="Ivanova N."/>
            <person name="Mikhailova N."/>
            <person name="Sims D."/>
            <person name="Meinche L."/>
            <person name="Brettin T."/>
            <person name="Detter J.C."/>
            <person name="Han C."/>
            <person name="Larimer F."/>
            <person name="Land M."/>
            <person name="Hauser L."/>
            <person name="Markowitz V."/>
            <person name="Cheng J.-F."/>
            <person name="Hugenholtz P."/>
            <person name="Woyke T."/>
            <person name="Wu D."/>
            <person name="Spring S."/>
            <person name="Klenk H.-P."/>
            <person name="Eisen J.A."/>
        </authorList>
    </citation>
    <scope>NUCLEOTIDE SEQUENCE [LARGE SCALE GENOMIC DNA]</scope>
    <source>
        <strain evidence="2">ATCC 43595 / DSM 2588 / LMG 13176 / NBRC 15968 / NCIMB 11800 / UQM 2034</strain>
    </source>
</reference>
<evidence type="ECO:0000313" key="2">
    <source>
        <dbReference type="Proteomes" id="UP000002215"/>
    </source>
</evidence>
<dbReference type="KEGG" id="cpi:Cpin_3238"/>
<dbReference type="OrthoDB" id="9813021at2"/>
<proteinExistence type="predicted"/>
<name>A0A979G4J1_CHIPD</name>
<dbReference type="AlphaFoldDB" id="A0A979G4J1"/>
<reference evidence="1 2" key="2">
    <citation type="journal article" date="2010" name="Stand. Genomic Sci.">
        <title>Complete genome sequence of Chitinophaga pinensis type strain (UQM 2034).</title>
        <authorList>
            <person name="Glavina Del Rio T."/>
            <person name="Abt B."/>
            <person name="Spring S."/>
            <person name="Lapidus A."/>
            <person name="Nolan M."/>
            <person name="Tice H."/>
            <person name="Copeland A."/>
            <person name="Cheng J.F."/>
            <person name="Chen F."/>
            <person name="Bruce D."/>
            <person name="Goodwin L."/>
            <person name="Pitluck S."/>
            <person name="Ivanova N."/>
            <person name="Mavromatis K."/>
            <person name="Mikhailova N."/>
            <person name="Pati A."/>
            <person name="Chen A."/>
            <person name="Palaniappan K."/>
            <person name="Land M."/>
            <person name="Hauser L."/>
            <person name="Chang Y.J."/>
            <person name="Jeffries C.D."/>
            <person name="Chain P."/>
            <person name="Saunders E."/>
            <person name="Detter J.C."/>
            <person name="Brettin T."/>
            <person name="Rohde M."/>
            <person name="Goker M."/>
            <person name="Bristow J."/>
            <person name="Eisen J.A."/>
            <person name="Markowitz V."/>
            <person name="Hugenholtz P."/>
            <person name="Kyrpides N.C."/>
            <person name="Klenk H.P."/>
            <person name="Lucas S."/>
        </authorList>
    </citation>
    <scope>NUCLEOTIDE SEQUENCE [LARGE SCALE GENOMIC DNA]</scope>
    <source>
        <strain evidence="2">ATCC 43595 / DSM 2588 / LMG 13176 / NBRC 15968 / NCIMB 11800 / UQM 2034</strain>
    </source>
</reference>
<dbReference type="Proteomes" id="UP000002215">
    <property type="component" value="Chromosome"/>
</dbReference>
<accession>A0A979G4J1</accession>
<gene>
    <name evidence="1" type="ordered locus">Cpin_3238</name>
</gene>
<protein>
    <submittedName>
        <fullName evidence="1">Uncharacterized protein</fullName>
    </submittedName>
</protein>
<sequence length="101" mass="11639">MNIYQFSAECRADVEELIHLLPGEYILSDYADEDLPDIEVLLITSYTLEEVKAIIKQVPEGHVMAETVQPATTYDGQRAYYRMDGEPITDLRQIIEILKYL</sequence>
<dbReference type="EMBL" id="CP001699">
    <property type="protein sequence ID" value="ACU60705.1"/>
    <property type="molecule type" value="Genomic_DNA"/>
</dbReference>
<organism evidence="1 2">
    <name type="scientific">Chitinophaga pinensis (strain ATCC 43595 / DSM 2588 / LMG 13176 / NBRC 15968 / NCIMB 11800 / UQM 2034)</name>
    <dbReference type="NCBI Taxonomy" id="485918"/>
    <lineage>
        <taxon>Bacteria</taxon>
        <taxon>Pseudomonadati</taxon>
        <taxon>Bacteroidota</taxon>
        <taxon>Chitinophagia</taxon>
        <taxon>Chitinophagales</taxon>
        <taxon>Chitinophagaceae</taxon>
        <taxon>Chitinophaga</taxon>
    </lineage>
</organism>
<dbReference type="RefSeq" id="WP_012790881.1">
    <property type="nucleotide sequence ID" value="NC_013132.1"/>
</dbReference>
<evidence type="ECO:0000313" key="1">
    <source>
        <dbReference type="EMBL" id="ACU60705.1"/>
    </source>
</evidence>